<name>A0A3S5BN66_9PLAT</name>
<keyword evidence="3" id="KW-1185">Reference proteome</keyword>
<feature type="region of interest" description="Disordered" evidence="1">
    <location>
        <begin position="1"/>
        <end position="24"/>
    </location>
</feature>
<dbReference type="Proteomes" id="UP000784294">
    <property type="component" value="Unassembled WGS sequence"/>
</dbReference>
<dbReference type="EMBL" id="CAAALY010122831">
    <property type="protein sequence ID" value="VEL31479.1"/>
    <property type="molecule type" value="Genomic_DNA"/>
</dbReference>
<feature type="compositionally biased region" description="Polar residues" evidence="1">
    <location>
        <begin position="168"/>
        <end position="188"/>
    </location>
</feature>
<feature type="region of interest" description="Disordered" evidence="1">
    <location>
        <begin position="99"/>
        <end position="123"/>
    </location>
</feature>
<dbReference type="AlphaFoldDB" id="A0A3S5BN66"/>
<protein>
    <submittedName>
        <fullName evidence="2">Uncharacterized protein</fullName>
    </submittedName>
</protein>
<organism evidence="2 3">
    <name type="scientific">Protopolystoma xenopodis</name>
    <dbReference type="NCBI Taxonomy" id="117903"/>
    <lineage>
        <taxon>Eukaryota</taxon>
        <taxon>Metazoa</taxon>
        <taxon>Spiralia</taxon>
        <taxon>Lophotrochozoa</taxon>
        <taxon>Platyhelminthes</taxon>
        <taxon>Monogenea</taxon>
        <taxon>Polyopisthocotylea</taxon>
        <taxon>Polystomatidea</taxon>
        <taxon>Polystomatidae</taxon>
        <taxon>Protopolystoma</taxon>
    </lineage>
</organism>
<proteinExistence type="predicted"/>
<feature type="region of interest" description="Disordered" evidence="1">
    <location>
        <begin position="168"/>
        <end position="213"/>
    </location>
</feature>
<gene>
    <name evidence="2" type="ORF">PXEA_LOCUS24919</name>
</gene>
<evidence type="ECO:0000256" key="1">
    <source>
        <dbReference type="SAM" id="MobiDB-lite"/>
    </source>
</evidence>
<sequence>MAMPFGLDTVKSRSVSDHSPSSNGRISHLVSANLSESQALLVKFSSRVEAATRPNVATEPASLQQSSPERIIILRPSGPVGVGKSPLFRPVVASANPSSSAALLSNSTDPGLDAGDTESETVDDISDTYPCQLRVQHDTTFSVHSPSSSLPHSAGITQPTNIVCRPTGRQNWPTPQSTVSMPERQSVTETHKLFLSPDKNDALGPPQDRLVYG</sequence>
<feature type="non-terminal residue" evidence="2">
    <location>
        <position position="213"/>
    </location>
</feature>
<reference evidence="2" key="1">
    <citation type="submission" date="2018-11" db="EMBL/GenBank/DDBJ databases">
        <authorList>
            <consortium name="Pathogen Informatics"/>
        </authorList>
    </citation>
    <scope>NUCLEOTIDE SEQUENCE</scope>
</reference>
<accession>A0A3S5BN66</accession>
<evidence type="ECO:0000313" key="2">
    <source>
        <dbReference type="EMBL" id="VEL31479.1"/>
    </source>
</evidence>
<evidence type="ECO:0000313" key="3">
    <source>
        <dbReference type="Proteomes" id="UP000784294"/>
    </source>
</evidence>
<comment type="caution">
    <text evidence="2">The sequence shown here is derived from an EMBL/GenBank/DDBJ whole genome shotgun (WGS) entry which is preliminary data.</text>
</comment>